<evidence type="ECO:0000256" key="1">
    <source>
        <dbReference type="SAM" id="Phobius"/>
    </source>
</evidence>
<dbReference type="Proteomes" id="UP000198598">
    <property type="component" value="Unassembled WGS sequence"/>
</dbReference>
<dbReference type="OrthoDB" id="965336at2"/>
<keyword evidence="1" id="KW-1133">Transmembrane helix</keyword>
<evidence type="ECO:0000313" key="2">
    <source>
        <dbReference type="EMBL" id="SFF40757.1"/>
    </source>
</evidence>
<proteinExistence type="predicted"/>
<protein>
    <submittedName>
        <fullName evidence="2">Uncharacterized protein</fullName>
    </submittedName>
</protein>
<reference evidence="2 3" key="1">
    <citation type="submission" date="2016-10" db="EMBL/GenBank/DDBJ databases">
        <authorList>
            <person name="de Groot N.N."/>
        </authorList>
    </citation>
    <scope>NUCLEOTIDE SEQUENCE [LARGE SCALE GENOMIC DNA]</scope>
    <source>
        <strain evidence="2 3">DSM 26130</strain>
    </source>
</reference>
<keyword evidence="1" id="KW-0472">Membrane</keyword>
<dbReference type="AlphaFoldDB" id="A0A1I2II58"/>
<keyword evidence="3" id="KW-1185">Reference proteome</keyword>
<evidence type="ECO:0000313" key="3">
    <source>
        <dbReference type="Proteomes" id="UP000198598"/>
    </source>
</evidence>
<sequence>MKTINIVIDLRSFLLGALTLGGLLTLINFKPDHDGQPDPAVLDTRRFEVVAGDKQTIILDTKTGRFILDPFNTLKPKWVIGDFEEVHKRDAK</sequence>
<accession>A0A1I2II58</accession>
<keyword evidence="1" id="KW-0812">Transmembrane</keyword>
<dbReference type="RefSeq" id="WP_093835519.1">
    <property type="nucleotide sequence ID" value="NZ_FOLQ01000074.1"/>
</dbReference>
<organism evidence="2 3">
    <name type="scientific">Spirosoma endophyticum</name>
    <dbReference type="NCBI Taxonomy" id="662367"/>
    <lineage>
        <taxon>Bacteria</taxon>
        <taxon>Pseudomonadati</taxon>
        <taxon>Bacteroidota</taxon>
        <taxon>Cytophagia</taxon>
        <taxon>Cytophagales</taxon>
        <taxon>Cytophagaceae</taxon>
        <taxon>Spirosoma</taxon>
    </lineage>
</organism>
<name>A0A1I2II58_9BACT</name>
<gene>
    <name evidence="2" type="ORF">SAMN05216167_1741</name>
</gene>
<feature type="transmembrane region" description="Helical" evidence="1">
    <location>
        <begin position="12"/>
        <end position="29"/>
    </location>
</feature>
<dbReference type="EMBL" id="FOLQ01000074">
    <property type="protein sequence ID" value="SFF40757.1"/>
    <property type="molecule type" value="Genomic_DNA"/>
</dbReference>